<protein>
    <recommendedName>
        <fullName evidence="4">DUF4280 domain-containing protein</fullName>
    </recommendedName>
</protein>
<keyword evidence="1" id="KW-0812">Transmembrane</keyword>
<evidence type="ECO:0008006" key="4">
    <source>
        <dbReference type="Google" id="ProtNLM"/>
    </source>
</evidence>
<dbReference type="AlphaFoldDB" id="A0A0T7ANF7"/>
<evidence type="ECO:0000313" key="3">
    <source>
        <dbReference type="Proteomes" id="UP000217431"/>
    </source>
</evidence>
<name>A0A0T7ANF7_PREIN</name>
<dbReference type="Proteomes" id="UP000217431">
    <property type="component" value="Chromosome II"/>
</dbReference>
<accession>A0A0T7ANF7</accession>
<gene>
    <name evidence="2" type="ORF">PIOMA14_II_0032</name>
</gene>
<proteinExistence type="predicted"/>
<reference evidence="2 3" key="1">
    <citation type="journal article" date="2016" name="DNA Res.">
        <title>The complete genome sequencing of Prevotella intermedia strain OMA14 and a subsequent fine-scale, intra-species genomic comparison reveal an unusual amplification of conjugative and mobile transposons and identify a novel Prevotella-lineage-specific repeat.</title>
        <authorList>
            <person name="Naito M."/>
            <person name="Ogura Y."/>
            <person name="Itoh T."/>
            <person name="Shoji M."/>
            <person name="Okamoto M."/>
            <person name="Hayashi T."/>
            <person name="Nakayama K."/>
        </authorList>
    </citation>
    <scope>NUCLEOTIDE SEQUENCE [LARGE SCALE GENOMIC DNA]</scope>
    <source>
        <strain evidence="2 3">OMA14</strain>
    </source>
</reference>
<dbReference type="EMBL" id="AP014598">
    <property type="protein sequence ID" value="BAU18537.1"/>
    <property type="molecule type" value="Genomic_DNA"/>
</dbReference>
<organism evidence="2 3">
    <name type="scientific">Prevotella intermedia</name>
    <dbReference type="NCBI Taxonomy" id="28131"/>
    <lineage>
        <taxon>Bacteria</taxon>
        <taxon>Pseudomonadati</taxon>
        <taxon>Bacteroidota</taxon>
        <taxon>Bacteroidia</taxon>
        <taxon>Bacteroidales</taxon>
        <taxon>Prevotellaceae</taxon>
        <taxon>Prevotella</taxon>
    </lineage>
</organism>
<evidence type="ECO:0000256" key="1">
    <source>
        <dbReference type="SAM" id="Phobius"/>
    </source>
</evidence>
<keyword evidence="1" id="KW-0472">Membrane</keyword>
<feature type="transmembrane region" description="Helical" evidence="1">
    <location>
        <begin position="52"/>
        <end position="72"/>
    </location>
</feature>
<keyword evidence="1" id="KW-1133">Transmembrane helix</keyword>
<evidence type="ECO:0000313" key="2">
    <source>
        <dbReference type="EMBL" id="BAU18537.1"/>
    </source>
</evidence>
<dbReference type="STRING" id="28131.BWX40_09995"/>
<sequence>MEMESELIPLVPEKTYAVCTNGLKKGEMVVTSHDLYTMEDGRLIATLNDKPTNFACVYTGILVALIGGAIVALCCTGIGATIGGLILATLVGIIASYGLKGLVCRFCLKNAMWLPNTLHPRLEIQGQKALTAKSTIVCNPPLCSSGNIQLFYSAETADRVANIYRWNNYSRIFNSALTGWAIPSLIYGSLGTLCSKGILKGTLSILKMGGRAYVGGVSLNVFQKFVGKFFGNKWTPVEEKTRNNVTRLSNDKYDDVYDNSNDYNIAPEENWDQFLVGEDGSNLWGVLTKAKMTNMDKSIVMKFANKMTKIPFLKLSRSKAMKTSWNLNSARPQNMKRGFALLSFGFTVNCLFETYTRHLKNEYINDLPKNMTDEEKAMAESKIFEG</sequence>
<dbReference type="RefSeq" id="WP_096407665.1">
    <property type="nucleotide sequence ID" value="NZ_AP014598.1"/>
</dbReference>
<feature type="transmembrane region" description="Helical" evidence="1">
    <location>
        <begin position="78"/>
        <end position="99"/>
    </location>
</feature>